<accession>A0A5S9ERY3</accession>
<dbReference type="EMBL" id="AP019525">
    <property type="protein sequence ID" value="BBI90936.1"/>
    <property type="molecule type" value="Genomic_DNA"/>
</dbReference>
<organism evidence="1 2">
    <name type="scientific">Tenacibaculum phage PTm5</name>
    <dbReference type="NCBI Taxonomy" id="2547426"/>
    <lineage>
        <taxon>Viruses</taxon>
        <taxon>Duplodnaviria</taxon>
        <taxon>Heunggongvirae</taxon>
        <taxon>Uroviricota</taxon>
        <taxon>Caudoviricetes</taxon>
        <taxon>Shirahamavirus</taxon>
        <taxon>Shirahamavirus PTm1</taxon>
    </lineage>
</organism>
<dbReference type="Proteomes" id="UP000424080">
    <property type="component" value="Segment"/>
</dbReference>
<protein>
    <submittedName>
        <fullName evidence="1">Uncharacterized protein</fullName>
    </submittedName>
</protein>
<reference evidence="1 2" key="1">
    <citation type="journal article" date="2019" name="Arch. Virol.">
        <title>A novel jumbo Tenacibaculum maritimum lytic phage with head-fiber-like appendages.</title>
        <authorList>
            <person name="Kawato Y."/>
            <person name="Istiqomah I."/>
            <person name="Gaafar A.Y."/>
            <person name="Hanaoka M."/>
            <person name="Ishimaru K."/>
            <person name="Yasuike M."/>
            <person name="Nishiki I."/>
            <person name="Nakamura Y."/>
            <person name="Fujiwara A."/>
            <person name="Nakai T."/>
        </authorList>
    </citation>
    <scope>NUCLEOTIDE SEQUENCE [LARGE SCALE GENOMIC DNA]</scope>
    <source>
        <strain evidence="1 2">PTm5</strain>
    </source>
</reference>
<dbReference type="Gene3D" id="3.40.960.10">
    <property type="entry name" value="VSR Endonuclease"/>
    <property type="match status" value="1"/>
</dbReference>
<sequence>MRAEDVNDRIHELESKICINPIKYFDDINTSCLTEFELIYFKKYLTDYISNKLKDGVLIDPKSRIGMKMFKNIEILLDKCLSRVELYSWKHCDHTIKGFLVYNKIKEIRCPNCGTLQNPPKNISSFVHTFNDFRVYFNDLCNSKHTNISRQLTNLKKYGYASHFSTKETREKIRKTNLIKYGVDNPTKYKEINDRIIETKLKRYGTLSFNKYVNDGNFVRKQYTSKECEQFLSTYITPLFKYYGVDDNIMFGDKEYSVLIPNTFNDVLKHVTMYDFYSPKYSIIFEYHGSYWHNNEKAKIKDREKLEFARDYLGIMNYFTIWDYQAKDSKLIKEVQNEIIKIIDEYESRVS</sequence>
<evidence type="ECO:0000313" key="1">
    <source>
        <dbReference type="EMBL" id="BBI90936.1"/>
    </source>
</evidence>
<evidence type="ECO:0000313" key="2">
    <source>
        <dbReference type="Proteomes" id="UP000424080"/>
    </source>
</evidence>
<name>A0A5S9ERY3_9CAUD</name>
<proteinExistence type="predicted"/>